<dbReference type="FunFam" id="3.30.70.660:FF:000012">
    <property type="entry name" value="tRNA pseudouridine synthase"/>
    <property type="match status" value="1"/>
</dbReference>
<dbReference type="PANTHER" id="PTHR11142">
    <property type="entry name" value="PSEUDOURIDYLATE SYNTHASE"/>
    <property type="match status" value="1"/>
</dbReference>
<dbReference type="GO" id="GO:0003723">
    <property type="term" value="F:RNA binding"/>
    <property type="evidence" value="ECO:0007669"/>
    <property type="project" value="InterPro"/>
</dbReference>
<organism evidence="8 9">
    <name type="scientific">Hyphopichia burtonii NRRL Y-1933</name>
    <dbReference type="NCBI Taxonomy" id="984485"/>
    <lineage>
        <taxon>Eukaryota</taxon>
        <taxon>Fungi</taxon>
        <taxon>Dikarya</taxon>
        <taxon>Ascomycota</taxon>
        <taxon>Saccharomycotina</taxon>
        <taxon>Pichiomycetes</taxon>
        <taxon>Debaryomycetaceae</taxon>
        <taxon>Hyphopichia</taxon>
    </lineage>
</organism>
<keyword evidence="5" id="KW-0539">Nucleus</keyword>
<evidence type="ECO:0000313" key="9">
    <source>
        <dbReference type="Proteomes" id="UP000095085"/>
    </source>
</evidence>
<dbReference type="GO" id="GO:0009982">
    <property type="term" value="F:pseudouridine synthase activity"/>
    <property type="evidence" value="ECO:0007669"/>
    <property type="project" value="EnsemblFungi"/>
</dbReference>
<feature type="compositionally biased region" description="Basic and acidic residues" evidence="6">
    <location>
        <begin position="59"/>
        <end position="75"/>
    </location>
</feature>
<keyword evidence="3" id="KW-0819">tRNA processing</keyword>
<dbReference type="InterPro" id="IPR020094">
    <property type="entry name" value="TruA/RsuA/RluB/E/F_N"/>
</dbReference>
<dbReference type="InterPro" id="IPR001406">
    <property type="entry name" value="PsdUridine_synth_TruA"/>
</dbReference>
<dbReference type="AlphaFoldDB" id="A0A1E4RQP4"/>
<name>A0A1E4RQP4_9ASCO</name>
<comment type="similarity">
    <text evidence="2">Belongs to the tRNA pseudouridine synthase TruA family.</text>
</comment>
<dbReference type="InterPro" id="IPR020097">
    <property type="entry name" value="PsdUridine_synth_TruA_a/b_dom"/>
</dbReference>
<dbReference type="InterPro" id="IPR020103">
    <property type="entry name" value="PsdUridine_synth_cat_dom_sf"/>
</dbReference>
<dbReference type="NCBIfam" id="TIGR00071">
    <property type="entry name" value="hisT_truA"/>
    <property type="match status" value="1"/>
</dbReference>
<dbReference type="RefSeq" id="XP_020078613.1">
    <property type="nucleotide sequence ID" value="XM_020218156.1"/>
</dbReference>
<dbReference type="OrthoDB" id="25767at2759"/>
<dbReference type="Pfam" id="PF01416">
    <property type="entry name" value="PseudoU_synth_1"/>
    <property type="match status" value="1"/>
</dbReference>
<keyword evidence="4" id="KW-0413">Isomerase</keyword>
<evidence type="ECO:0000256" key="6">
    <source>
        <dbReference type="SAM" id="MobiDB-lite"/>
    </source>
</evidence>
<evidence type="ECO:0000256" key="4">
    <source>
        <dbReference type="ARBA" id="ARBA00023235"/>
    </source>
</evidence>
<dbReference type="InterPro" id="IPR041707">
    <property type="entry name" value="Pus3-like"/>
</dbReference>
<dbReference type="InterPro" id="IPR020095">
    <property type="entry name" value="PsdUridine_synth_TruA_C"/>
</dbReference>
<reference evidence="9" key="1">
    <citation type="submission" date="2016-05" db="EMBL/GenBank/DDBJ databases">
        <title>Comparative genomics of biotechnologically important yeasts.</title>
        <authorList>
            <consortium name="DOE Joint Genome Institute"/>
            <person name="Riley R."/>
            <person name="Haridas S."/>
            <person name="Wolfe K.H."/>
            <person name="Lopes M.R."/>
            <person name="Hittinger C.T."/>
            <person name="Goker M."/>
            <person name="Salamov A."/>
            <person name="Wisecaver J."/>
            <person name="Long T.M."/>
            <person name="Aerts A.L."/>
            <person name="Barry K."/>
            <person name="Choi C."/>
            <person name="Clum A."/>
            <person name="Coughlan A.Y."/>
            <person name="Deshpande S."/>
            <person name="Douglass A.P."/>
            <person name="Hanson S.J."/>
            <person name="Klenk H.-P."/>
            <person name="Labutti K."/>
            <person name="Lapidus A."/>
            <person name="Lindquist E."/>
            <person name="Lipzen A."/>
            <person name="Meier-Kolthoff J.P."/>
            <person name="Ohm R.A."/>
            <person name="Otillar R.P."/>
            <person name="Pangilinan J."/>
            <person name="Peng Y."/>
            <person name="Rokas A."/>
            <person name="Rosa C.A."/>
            <person name="Scheuner C."/>
            <person name="Sibirny A.A."/>
            <person name="Slot J.C."/>
            <person name="Stielow J.B."/>
            <person name="Sun H."/>
            <person name="Kurtzman C.P."/>
            <person name="Blackwell M."/>
            <person name="Grigoriev I.V."/>
            <person name="Jeffries T.W."/>
        </authorList>
    </citation>
    <scope>NUCLEOTIDE SEQUENCE [LARGE SCALE GENOMIC DNA]</scope>
    <source>
        <strain evidence="9">NRRL Y-1933</strain>
    </source>
</reference>
<keyword evidence="9" id="KW-1185">Reference proteome</keyword>
<dbReference type="Gene3D" id="3.30.70.660">
    <property type="entry name" value="Pseudouridine synthase I, catalytic domain, C-terminal subdomain"/>
    <property type="match status" value="1"/>
</dbReference>
<dbReference type="GO" id="GO:0005737">
    <property type="term" value="C:cytoplasm"/>
    <property type="evidence" value="ECO:0007669"/>
    <property type="project" value="EnsemblFungi"/>
</dbReference>
<feature type="region of interest" description="Disordered" evidence="6">
    <location>
        <begin position="39"/>
        <end position="75"/>
    </location>
</feature>
<dbReference type="GO" id="GO:0031119">
    <property type="term" value="P:tRNA pseudouridine synthesis"/>
    <property type="evidence" value="ECO:0007669"/>
    <property type="project" value="EnsemblFungi"/>
</dbReference>
<dbReference type="GeneID" id="30992706"/>
<evidence type="ECO:0000259" key="7">
    <source>
        <dbReference type="Pfam" id="PF01416"/>
    </source>
</evidence>
<dbReference type="Proteomes" id="UP000095085">
    <property type="component" value="Unassembled WGS sequence"/>
</dbReference>
<dbReference type="Gene3D" id="3.30.70.580">
    <property type="entry name" value="Pseudouridine synthase I, catalytic domain, N-terminal subdomain"/>
    <property type="match status" value="1"/>
</dbReference>
<dbReference type="STRING" id="984485.A0A1E4RQP4"/>
<sequence>MLKRAISYIWKTERGSASRTMEHEYEKWSKQQLIDKIKELERSEDSPSTLQTTQNNETQKTKEQDVTQKKKKPKQFDFSKHPKRFIALKFAYLGWNYNGLNFQNEPTPLPTVEEEILKAMAIAKLVLEADPAACNFSRCGRTDKGVSAMNQVISLDVRSNLSAEDQSSIENDNKEIPYVTILNSLLPTDIRITAICLRPPTGFDARFSCKYRHYKYLFKNDDLDLKLMQEAANKYEGVHDFRNFCKIDGSKQITNYFREVYSANIIHLKDDYYVFDLKGSAFLWHQVRCMIAVLFLVGQKLEKPTLVDDLMNVEKYPSRPNYMMAHDLPLVLYDCIFPEMEWIVESNTKKLTREYAKMNGLALDYQVKAHMVEMMEGFFIKQKLEPIEGVGSINAGDGVGRAFKNYVPVLERQFGATFEEVNERHRQKKKRKLEEDAESK</sequence>
<evidence type="ECO:0000256" key="5">
    <source>
        <dbReference type="ARBA" id="ARBA00023242"/>
    </source>
</evidence>
<dbReference type="EMBL" id="KV454538">
    <property type="protein sequence ID" value="ODV69546.1"/>
    <property type="molecule type" value="Genomic_DNA"/>
</dbReference>
<evidence type="ECO:0000256" key="3">
    <source>
        <dbReference type="ARBA" id="ARBA00022694"/>
    </source>
</evidence>
<dbReference type="PANTHER" id="PTHR11142:SF5">
    <property type="entry name" value="TRNA PSEUDOURIDINE(38_39) SYNTHASE"/>
    <property type="match status" value="1"/>
</dbReference>
<gene>
    <name evidence="8" type="ORF">HYPBUDRAFT_101873</name>
</gene>
<evidence type="ECO:0000313" key="8">
    <source>
        <dbReference type="EMBL" id="ODV69546.1"/>
    </source>
</evidence>
<proteinExistence type="inferred from homology"/>
<feature type="domain" description="Pseudouridine synthase I TruA alpha/beta" evidence="7">
    <location>
        <begin position="231"/>
        <end position="338"/>
    </location>
</feature>
<dbReference type="HAMAP" id="MF_00171">
    <property type="entry name" value="TruA"/>
    <property type="match status" value="1"/>
</dbReference>
<comment type="subcellular location">
    <subcellularLocation>
        <location evidence="1">Nucleus</location>
    </subcellularLocation>
</comment>
<dbReference type="GO" id="GO:0005634">
    <property type="term" value="C:nucleus"/>
    <property type="evidence" value="ECO:0007669"/>
    <property type="project" value="UniProtKB-SubCell"/>
</dbReference>
<accession>A0A1E4RQP4</accession>
<dbReference type="CDD" id="cd02569">
    <property type="entry name" value="PseudoU_synth_ScPus3"/>
    <property type="match status" value="1"/>
</dbReference>
<dbReference type="SUPFAM" id="SSF55120">
    <property type="entry name" value="Pseudouridine synthase"/>
    <property type="match status" value="1"/>
</dbReference>
<dbReference type="FunFam" id="3.30.70.580:FF:000020">
    <property type="entry name" value="tRNA pseudouridine synthase"/>
    <property type="match status" value="1"/>
</dbReference>
<dbReference type="GO" id="GO:1990481">
    <property type="term" value="P:mRNA pseudouridine synthesis"/>
    <property type="evidence" value="ECO:0007669"/>
    <property type="project" value="EnsemblFungi"/>
</dbReference>
<evidence type="ECO:0000256" key="2">
    <source>
        <dbReference type="ARBA" id="ARBA00009375"/>
    </source>
</evidence>
<evidence type="ECO:0000256" key="1">
    <source>
        <dbReference type="ARBA" id="ARBA00004123"/>
    </source>
</evidence>
<protein>
    <submittedName>
        <fullName evidence="8">tRNA pseudouridine synthase</fullName>
    </submittedName>
</protein>